<feature type="transmembrane region" description="Helical" evidence="1">
    <location>
        <begin position="13"/>
        <end position="30"/>
    </location>
</feature>
<keyword evidence="1" id="KW-0812">Transmembrane</keyword>
<dbReference type="Proteomes" id="UP001597383">
    <property type="component" value="Unassembled WGS sequence"/>
</dbReference>
<keyword evidence="1" id="KW-1133">Transmembrane helix</keyword>
<reference evidence="3" key="1">
    <citation type="journal article" date="2019" name="Int. J. Syst. Evol. Microbiol.">
        <title>The Global Catalogue of Microorganisms (GCM) 10K type strain sequencing project: providing services to taxonomists for standard genome sequencing and annotation.</title>
        <authorList>
            <consortium name="The Broad Institute Genomics Platform"/>
            <consortium name="The Broad Institute Genome Sequencing Center for Infectious Disease"/>
            <person name="Wu L."/>
            <person name="Ma J."/>
        </authorList>
    </citation>
    <scope>NUCLEOTIDE SEQUENCE [LARGE SCALE GENOMIC DNA]</scope>
    <source>
        <strain evidence="3">R28</strain>
    </source>
</reference>
<evidence type="ECO:0000256" key="1">
    <source>
        <dbReference type="SAM" id="Phobius"/>
    </source>
</evidence>
<name>A0ABW4VYJ3_9BACI</name>
<keyword evidence="1" id="KW-0472">Membrane</keyword>
<accession>A0ABW4VYJ3</accession>
<organism evidence="2 3">
    <name type="scientific">Ornithinibacillus salinisoli</name>
    <dbReference type="NCBI Taxonomy" id="1848459"/>
    <lineage>
        <taxon>Bacteria</taxon>
        <taxon>Bacillati</taxon>
        <taxon>Bacillota</taxon>
        <taxon>Bacilli</taxon>
        <taxon>Bacillales</taxon>
        <taxon>Bacillaceae</taxon>
        <taxon>Ornithinibacillus</taxon>
    </lineage>
</organism>
<evidence type="ECO:0000313" key="2">
    <source>
        <dbReference type="EMBL" id="MFD2043831.1"/>
    </source>
</evidence>
<evidence type="ECO:0000313" key="3">
    <source>
        <dbReference type="Proteomes" id="UP001597383"/>
    </source>
</evidence>
<evidence type="ECO:0008006" key="4">
    <source>
        <dbReference type="Google" id="ProtNLM"/>
    </source>
</evidence>
<gene>
    <name evidence="2" type="ORF">ACFSJF_06075</name>
</gene>
<comment type="caution">
    <text evidence="2">The sequence shown here is derived from an EMBL/GenBank/DDBJ whole genome shotgun (WGS) entry which is preliminary data.</text>
</comment>
<dbReference type="EMBL" id="JBHUHQ010000011">
    <property type="protein sequence ID" value="MFD2043831.1"/>
    <property type="molecule type" value="Genomic_DNA"/>
</dbReference>
<sequence length="143" mass="16404">MIGIWKGRFIIDYLIFVVFTLVGWCLLIGSSKLEKKWIGGIGGLLAVIFIIVSQIIKFQSGFFEERTLESSEPVGQWVAPGFIVLGIYLLIMINYRCVKAALNKQSWQRWGLIFFDILFSLIYLWVGTFALFIVAFTYFPFAP</sequence>
<dbReference type="RefSeq" id="WP_377555885.1">
    <property type="nucleotide sequence ID" value="NZ_JBHUHQ010000011.1"/>
</dbReference>
<proteinExistence type="predicted"/>
<keyword evidence="3" id="KW-1185">Reference proteome</keyword>
<feature type="transmembrane region" description="Helical" evidence="1">
    <location>
        <begin position="37"/>
        <end position="56"/>
    </location>
</feature>
<protein>
    <recommendedName>
        <fullName evidence="4">CvpA family protein</fullName>
    </recommendedName>
</protein>
<feature type="transmembrane region" description="Helical" evidence="1">
    <location>
        <begin position="76"/>
        <end position="98"/>
    </location>
</feature>
<feature type="transmembrane region" description="Helical" evidence="1">
    <location>
        <begin position="110"/>
        <end position="139"/>
    </location>
</feature>